<dbReference type="GO" id="GO:0016020">
    <property type="term" value="C:membrane"/>
    <property type="evidence" value="ECO:0007669"/>
    <property type="project" value="UniProtKB-SubCell"/>
</dbReference>
<feature type="domain" description="MARVEL" evidence="9">
    <location>
        <begin position="1"/>
        <end position="150"/>
    </location>
</feature>
<evidence type="ECO:0000256" key="1">
    <source>
        <dbReference type="ARBA" id="ARBA00004141"/>
    </source>
</evidence>
<reference evidence="10" key="1">
    <citation type="submission" date="2018-11" db="EMBL/GenBank/DDBJ databases">
        <authorList>
            <consortium name="Pathogen Informatics"/>
        </authorList>
    </citation>
    <scope>NUCLEOTIDE SEQUENCE</scope>
</reference>
<evidence type="ECO:0000256" key="4">
    <source>
        <dbReference type="ARBA" id="ARBA00022989"/>
    </source>
</evidence>
<dbReference type="InterPro" id="IPR001285">
    <property type="entry name" value="Synaptophysin/porin"/>
</dbReference>
<comment type="similarity">
    <text evidence="2">Belongs to the synaptophysin/synaptobrevin family.</text>
</comment>
<dbReference type="EMBL" id="CAAALY010000103">
    <property type="protein sequence ID" value="VEL06608.1"/>
    <property type="molecule type" value="Genomic_DNA"/>
</dbReference>
<gene>
    <name evidence="10" type="ORF">PXEA_LOCUS48</name>
</gene>
<evidence type="ECO:0000259" key="9">
    <source>
        <dbReference type="PROSITE" id="PS51225"/>
    </source>
</evidence>
<name>A0A448W9T4_9PLAT</name>
<dbReference type="PRINTS" id="PR00220">
    <property type="entry name" value="SYNAPTOPHYSN"/>
</dbReference>
<feature type="transmembrane region" description="Helical" evidence="8">
    <location>
        <begin position="29"/>
        <end position="50"/>
    </location>
</feature>
<evidence type="ECO:0000256" key="7">
    <source>
        <dbReference type="PROSITE-ProRule" id="PRU00581"/>
    </source>
</evidence>
<evidence type="ECO:0000313" key="10">
    <source>
        <dbReference type="EMBL" id="VEL06608.1"/>
    </source>
</evidence>
<dbReference type="GO" id="GO:0008021">
    <property type="term" value="C:synaptic vesicle"/>
    <property type="evidence" value="ECO:0007669"/>
    <property type="project" value="InterPro"/>
</dbReference>
<keyword evidence="3 7" id="KW-0812">Transmembrane</keyword>
<evidence type="ECO:0000256" key="8">
    <source>
        <dbReference type="SAM" id="Phobius"/>
    </source>
</evidence>
<dbReference type="PANTHER" id="PTHR10306:SF17">
    <property type="entry name" value="MARVEL DOMAIN-CONTAINING PROTEIN"/>
    <property type="match status" value="1"/>
</dbReference>
<dbReference type="AlphaFoldDB" id="A0A448W9T4"/>
<evidence type="ECO:0000256" key="5">
    <source>
        <dbReference type="ARBA" id="ARBA00023136"/>
    </source>
</evidence>
<dbReference type="PANTHER" id="PTHR10306">
    <property type="entry name" value="SYNAPTOPHYSIN"/>
    <property type="match status" value="1"/>
</dbReference>
<protein>
    <recommendedName>
        <fullName evidence="9">MARVEL domain-containing protein</fullName>
    </recommendedName>
</protein>
<dbReference type="OrthoDB" id="10006326at2759"/>
<keyword evidence="11" id="KW-1185">Reference proteome</keyword>
<feature type="transmembrane region" description="Helical" evidence="8">
    <location>
        <begin position="62"/>
        <end position="84"/>
    </location>
</feature>
<proteinExistence type="inferred from homology"/>
<dbReference type="InterPro" id="IPR008253">
    <property type="entry name" value="Marvel"/>
</dbReference>
<feature type="transmembrane region" description="Helical" evidence="8">
    <location>
        <begin position="126"/>
        <end position="146"/>
    </location>
</feature>
<evidence type="ECO:0000256" key="6">
    <source>
        <dbReference type="ARBA" id="ARBA00023180"/>
    </source>
</evidence>
<keyword evidence="4 8" id="KW-1133">Transmembrane helix</keyword>
<comment type="subcellular location">
    <subcellularLocation>
        <location evidence="1">Membrane</location>
        <topology evidence="1">Multi-pass membrane protein</topology>
    </subcellularLocation>
</comment>
<keyword evidence="6" id="KW-0325">Glycoprotein</keyword>
<evidence type="ECO:0000256" key="2">
    <source>
        <dbReference type="ARBA" id="ARBA00006476"/>
    </source>
</evidence>
<dbReference type="PROSITE" id="PS51225">
    <property type="entry name" value="MARVEL"/>
    <property type="match status" value="1"/>
</dbReference>
<sequence>MDSKEFFSICSSGASPIKFFGDFSASSQFFVFIGVFTLLYCLIALAFYLFKRQLYDTKPEFAKLDFALSVLIIFFWLVGSIVWADGVVNLKYYTGANRLGIELKHMVPQVTKVYQLDDPTYGAANVSLVFGFANFLLWLPSLWFVWKETGWFSSQSRFIDSETSNMVDGSSM</sequence>
<comment type="caution">
    <text evidence="10">The sequence shown here is derived from an EMBL/GenBank/DDBJ whole genome shotgun (WGS) entry which is preliminary data.</text>
</comment>
<evidence type="ECO:0000313" key="11">
    <source>
        <dbReference type="Proteomes" id="UP000784294"/>
    </source>
</evidence>
<accession>A0A448W9T4</accession>
<dbReference type="Pfam" id="PF01284">
    <property type="entry name" value="MARVEL"/>
    <property type="match status" value="1"/>
</dbReference>
<dbReference type="Proteomes" id="UP000784294">
    <property type="component" value="Unassembled WGS sequence"/>
</dbReference>
<evidence type="ECO:0000256" key="3">
    <source>
        <dbReference type="ARBA" id="ARBA00022692"/>
    </source>
</evidence>
<organism evidence="10 11">
    <name type="scientific">Protopolystoma xenopodis</name>
    <dbReference type="NCBI Taxonomy" id="117903"/>
    <lineage>
        <taxon>Eukaryota</taxon>
        <taxon>Metazoa</taxon>
        <taxon>Spiralia</taxon>
        <taxon>Lophotrochozoa</taxon>
        <taxon>Platyhelminthes</taxon>
        <taxon>Monogenea</taxon>
        <taxon>Polyopisthocotylea</taxon>
        <taxon>Polystomatidea</taxon>
        <taxon>Polystomatidae</taxon>
        <taxon>Protopolystoma</taxon>
    </lineage>
</organism>
<keyword evidence="5 7" id="KW-0472">Membrane</keyword>